<feature type="signal peptide" evidence="1">
    <location>
        <begin position="1"/>
        <end position="21"/>
    </location>
</feature>
<accession>A0A5S3PXQ6</accession>
<evidence type="ECO:0000313" key="4">
    <source>
        <dbReference type="Proteomes" id="UP000310314"/>
    </source>
</evidence>
<name>A0A5S3PXQ6_9FLAO</name>
<feature type="domain" description="DUF2059" evidence="2">
    <location>
        <begin position="81"/>
        <end position="115"/>
    </location>
</feature>
<feature type="chain" id="PRO_5024366990" evidence="1">
    <location>
        <begin position="22"/>
        <end position="173"/>
    </location>
</feature>
<dbReference type="RefSeq" id="WP_138655997.1">
    <property type="nucleotide sequence ID" value="NZ_VATY01000001.1"/>
</dbReference>
<feature type="domain" description="DUF2059" evidence="2">
    <location>
        <begin position="127"/>
        <end position="163"/>
    </location>
</feature>
<proteinExistence type="predicted"/>
<comment type="caution">
    <text evidence="3">The sequence shown here is derived from an EMBL/GenBank/DDBJ whole genome shotgun (WGS) entry which is preliminary data.</text>
</comment>
<keyword evidence="4" id="KW-1185">Reference proteome</keyword>
<dbReference type="Pfam" id="PF09832">
    <property type="entry name" value="DUF2059"/>
    <property type="match status" value="2"/>
</dbReference>
<reference evidence="3 4" key="1">
    <citation type="submission" date="2019-05" db="EMBL/GenBank/DDBJ databases">
        <authorList>
            <person name="Zhang J.-Y."/>
            <person name="Feg X."/>
            <person name="Du Z.-J."/>
        </authorList>
    </citation>
    <scope>NUCLEOTIDE SEQUENCE [LARGE SCALE GENOMIC DNA]</scope>
    <source>
        <strain evidence="3 4">RZ26</strain>
    </source>
</reference>
<dbReference type="AlphaFoldDB" id="A0A5S3PXQ6"/>
<evidence type="ECO:0000313" key="3">
    <source>
        <dbReference type="EMBL" id="TMM58057.1"/>
    </source>
</evidence>
<dbReference type="EMBL" id="VATY01000001">
    <property type="protein sequence ID" value="TMM58057.1"/>
    <property type="molecule type" value="Genomic_DNA"/>
</dbReference>
<dbReference type="OrthoDB" id="1435601at2"/>
<dbReference type="Proteomes" id="UP000310314">
    <property type="component" value="Unassembled WGS sequence"/>
</dbReference>
<sequence>MMRTLKLFFCLFLAISFNSNAQETDFTSEVATYLESNGTLNQYEFAYDELLKMLGKQYPKSESTANGWEFLESNKEKAVAEIKKELVPIYQQNFERSEIKEMTTFYRSPTGKQLTIDRSKMSAIQKEELNAFYNSDLGKKILAKQPILAKEVSAASESWSRDLYETALSLLKE</sequence>
<gene>
    <name evidence="3" type="ORF">FEE95_01120</name>
</gene>
<protein>
    <submittedName>
        <fullName evidence="3">DUF2059 domain-containing protein</fullName>
    </submittedName>
</protein>
<evidence type="ECO:0000256" key="1">
    <source>
        <dbReference type="SAM" id="SignalP"/>
    </source>
</evidence>
<keyword evidence="1" id="KW-0732">Signal</keyword>
<evidence type="ECO:0000259" key="2">
    <source>
        <dbReference type="Pfam" id="PF09832"/>
    </source>
</evidence>
<dbReference type="InterPro" id="IPR018637">
    <property type="entry name" value="DUF2059"/>
</dbReference>
<organism evidence="3 4">
    <name type="scientific">Maribacter algarum</name>
    <name type="common">ex Zhang et al. 2020</name>
    <dbReference type="NCBI Taxonomy" id="2578118"/>
    <lineage>
        <taxon>Bacteria</taxon>
        <taxon>Pseudomonadati</taxon>
        <taxon>Bacteroidota</taxon>
        <taxon>Flavobacteriia</taxon>
        <taxon>Flavobacteriales</taxon>
        <taxon>Flavobacteriaceae</taxon>
        <taxon>Maribacter</taxon>
    </lineage>
</organism>